<organism evidence="4 5">
    <name type="scientific">Vitis vinifera</name>
    <name type="common">Grape</name>
    <dbReference type="NCBI Taxonomy" id="29760"/>
    <lineage>
        <taxon>Eukaryota</taxon>
        <taxon>Viridiplantae</taxon>
        <taxon>Streptophyta</taxon>
        <taxon>Embryophyta</taxon>
        <taxon>Tracheophyta</taxon>
        <taxon>Spermatophyta</taxon>
        <taxon>Magnoliopsida</taxon>
        <taxon>eudicotyledons</taxon>
        <taxon>Gunneridae</taxon>
        <taxon>Pentapetalae</taxon>
        <taxon>rosids</taxon>
        <taxon>Vitales</taxon>
        <taxon>Vitaceae</taxon>
        <taxon>Viteae</taxon>
        <taxon>Vitis</taxon>
    </lineage>
</organism>
<dbReference type="InterPro" id="IPR012337">
    <property type="entry name" value="RNaseH-like_sf"/>
</dbReference>
<dbReference type="Gene3D" id="3.10.10.10">
    <property type="entry name" value="HIV Type 1 Reverse Transcriptase, subunit A, domain 1"/>
    <property type="match status" value="1"/>
</dbReference>
<dbReference type="CDD" id="cd09279">
    <property type="entry name" value="RNase_HI_like"/>
    <property type="match status" value="1"/>
</dbReference>
<feature type="domain" description="RNase H type-1" evidence="2">
    <location>
        <begin position="1109"/>
        <end position="1242"/>
    </location>
</feature>
<evidence type="ECO:0000259" key="2">
    <source>
        <dbReference type="PROSITE" id="PS50879"/>
    </source>
</evidence>
<dbReference type="SUPFAM" id="SSF56672">
    <property type="entry name" value="DNA/RNA polymerases"/>
    <property type="match status" value="1"/>
</dbReference>
<evidence type="ECO:0000313" key="5">
    <source>
        <dbReference type="Proteomes" id="UP001227230"/>
    </source>
</evidence>
<evidence type="ECO:0000313" key="4">
    <source>
        <dbReference type="EMBL" id="WKA01304.1"/>
    </source>
</evidence>
<dbReference type="Pfam" id="PF00078">
    <property type="entry name" value="RVT_1"/>
    <property type="match status" value="1"/>
</dbReference>
<name>A0ABY9D2V3_VITVI</name>
<dbReference type="Pfam" id="PF13456">
    <property type="entry name" value="RVT_3"/>
    <property type="match status" value="1"/>
</dbReference>
<dbReference type="InterPro" id="IPR000477">
    <property type="entry name" value="RT_dom"/>
</dbReference>
<accession>A0ABY9D2V3</accession>
<dbReference type="Gene3D" id="3.30.420.10">
    <property type="entry name" value="Ribonuclease H-like superfamily/Ribonuclease H"/>
    <property type="match status" value="2"/>
</dbReference>
<dbReference type="PROSITE" id="PS50994">
    <property type="entry name" value="INTEGRASE"/>
    <property type="match status" value="1"/>
</dbReference>
<dbReference type="PROSITE" id="PS50879">
    <property type="entry name" value="RNASE_H_1"/>
    <property type="match status" value="1"/>
</dbReference>
<evidence type="ECO:0000259" key="3">
    <source>
        <dbReference type="PROSITE" id="PS50994"/>
    </source>
</evidence>
<dbReference type="InterPro" id="IPR036397">
    <property type="entry name" value="RNaseH_sf"/>
</dbReference>
<dbReference type="InterPro" id="IPR043502">
    <property type="entry name" value="DNA/RNA_pol_sf"/>
</dbReference>
<proteinExistence type="predicted"/>
<dbReference type="EMBL" id="CP126660">
    <property type="protein sequence ID" value="WKA01304.1"/>
    <property type="molecule type" value="Genomic_DNA"/>
</dbReference>
<keyword evidence="5" id="KW-1185">Reference proteome</keyword>
<feature type="compositionally biased region" description="Basic and acidic residues" evidence="1">
    <location>
        <begin position="584"/>
        <end position="596"/>
    </location>
</feature>
<dbReference type="Pfam" id="PF17919">
    <property type="entry name" value="RT_RNaseH_2"/>
    <property type="match status" value="1"/>
</dbReference>
<dbReference type="SUPFAM" id="SSF53098">
    <property type="entry name" value="Ribonuclease H-like"/>
    <property type="match status" value="2"/>
</dbReference>
<dbReference type="Proteomes" id="UP001227230">
    <property type="component" value="Chromosome 13"/>
</dbReference>
<dbReference type="InterPro" id="IPR041577">
    <property type="entry name" value="RT_RNaseH_2"/>
</dbReference>
<dbReference type="InterPro" id="IPR043128">
    <property type="entry name" value="Rev_trsase/Diguanyl_cyclase"/>
</dbReference>
<dbReference type="Pfam" id="PF00665">
    <property type="entry name" value="rve"/>
    <property type="match status" value="1"/>
</dbReference>
<dbReference type="PANTHER" id="PTHR48475:SF1">
    <property type="entry name" value="RNASE H TYPE-1 DOMAIN-CONTAINING PROTEIN"/>
    <property type="match status" value="1"/>
</dbReference>
<feature type="region of interest" description="Disordered" evidence="1">
    <location>
        <begin position="564"/>
        <end position="597"/>
    </location>
</feature>
<dbReference type="CDD" id="cd09274">
    <property type="entry name" value="RNase_HI_RT_Ty3"/>
    <property type="match status" value="1"/>
</dbReference>
<dbReference type="CDD" id="cd01647">
    <property type="entry name" value="RT_LTR"/>
    <property type="match status" value="1"/>
</dbReference>
<reference evidence="4 5" key="1">
    <citation type="journal article" date="2023" name="Hortic Res">
        <title>The complete reference genome for grapevine (Vitis vinifera L.) genetics and breeding.</title>
        <authorList>
            <person name="Shi X."/>
            <person name="Cao S."/>
            <person name="Wang X."/>
            <person name="Huang S."/>
            <person name="Wang Y."/>
            <person name="Liu Z."/>
            <person name="Liu W."/>
            <person name="Leng X."/>
            <person name="Peng Y."/>
            <person name="Wang N."/>
            <person name="Wang Y."/>
            <person name="Ma Z."/>
            <person name="Xu X."/>
            <person name="Zhang F."/>
            <person name="Xue H."/>
            <person name="Zhong H."/>
            <person name="Wang Y."/>
            <person name="Zhang K."/>
            <person name="Velt A."/>
            <person name="Avia K."/>
            <person name="Holtgrawe D."/>
            <person name="Grimplet J."/>
            <person name="Matus J.T."/>
            <person name="Ware D."/>
            <person name="Wu X."/>
            <person name="Wang H."/>
            <person name="Liu C."/>
            <person name="Fang Y."/>
            <person name="Rustenholz C."/>
            <person name="Cheng Z."/>
            <person name="Xiao H."/>
            <person name="Zhou Y."/>
        </authorList>
    </citation>
    <scope>NUCLEOTIDE SEQUENCE [LARGE SCALE GENOMIC DNA]</scope>
    <source>
        <strain evidence="5">cv. Pinot noir / PN40024</strain>
        <tissue evidence="4">Leaf</tissue>
    </source>
</reference>
<dbReference type="InterPro" id="IPR002156">
    <property type="entry name" value="RNaseH_domain"/>
</dbReference>
<sequence length="1633" mass="186211">MQQFVELLELEEFCPPTFRLLGISHIQNSVPPPFHLLRISHIRNFVRRHSTSFEYLTSGIPSAKIPLPPDISRPKFCSAAIPPSPDISHPEFSLPTFRLPRISHIRNSVLCHSTFSGYLTSGILSVDIPPPSDISHPEFCPANVPFPPDVSHPEFCPPTFHFLQISHIRNFVPPPFHLLRISHIRNSVCQHSISSGYLTSRILSRCYSTFSRYLTSGILSRRHSTFSGYLTSGILSANIPSPPDISHPKFCPATIPLSPDISHPEFCLVAIPPSPDILHPEFCPAAIPPSLDISHPKFCPVAIPPFPDISHPEFCPAVIPPSLDISHPEFCLANVPSSPDISHPKFCPEVLSSLGQRIDGQQAQQVPVQEDTQFDTTVPPPPPHSQPALGFIPTEADYRYMVRLRKERVRARLSHTPFDYPIRLYRMSLADYFVRGLEIRPRVEEVHSVVHADREIELQHLFHQLQLSNGVHGASIFMATPTFPDQASMLSLCFLEEITDDGVIIDPTEMVDGVVPHDEYRDEMDRMIVSQVTGIVQLRPVSPFDMFEVSTIEVLEETQIIPVPELLEDDSNNEVAWPDPDGDSSDHDSDPVDEKVSPTIGDVETVDFGIEDQPRELKIGSPLSTDERDRLIHLLRSYLDVFAWSYEDMPGLDPSIVQHHLPILPHARPVKQKLRRLHPRWSLQVKEEIQKQLSVGFISVVEYPEWLANVVPVPKKDGKVRVCVDFRDLNKASPKDDFPLPHIDLLVDSTTGHSMLSFMDGFSGYNQILMALEDMEKTTFITEWGTYCYKVIPFGLRNTGATYQRAATTLFHDMMHKDVEVYVDDMIVKSQGRADHLEALERFFERIRKFRLRLNPKKCTFGVTSGKLLGHMVIERGIEVDPDKFKAILDMPAPKTEKEIRGFLGRLQYISRFIARLTDICEPIFRLLRKNQPTVWNDDCQLAFEKIKGYLLSPPVLVPPTPGRPLLLYFLVSNMALGCMLAQIDDSGKEQTIYYLSKRMLEYEVKYVMIERLCLALVWATRRLRHYMTEYSVHLISRLDPLRYLFDRPALTGRLMRWLILLTEFDIQYVSQKSIKGSIVADHLASLPTSEDRPVDDDFPDEEFVVMTSLSGWCMYFDGATNQSGYGIGVLLVSPQGDHIPRSVRLAFSDRHPATNNIVEYEVCILGLETALELDIRQMEVFGDSNLVLRQIQGDWKTKDVKLMPYHAYLELLVARFDDLRYVHLPRVQNRFADALATLASFVDIPIDVVIRPLLIELRSAPAYYCLIGETGVQDDLPWYHDIYQFLRSDTYPEVATAKDRRALRNLATRFVICGDTLYRRSIDECQIHGDLIHAPPSELHALTSPWPFSVWGIDIIGKVSPKSSSGHEFILVAIDYFTKWVEAASYARLTSARVVSFIRSHIICRYGVPHELISDRGVHFRAEVDTLLQKYGIRHHRSSAYRPQTNGVVEAANKNIERILRKMVETSRDWSEKLPFALWAYRTSFRTSTGVTPYSLVYGMEAVLPVETEMGSLRVALEQQISETEWAQARFDQLNLLDEKRLRETDHIQAYQRKMTRAFRKRVKLRPLQKGDLVLRILRGLIGDPRGKFRPSWSGPYVIRELTLEGAAWLTDLDGNQFSEPTNVDQLKKYYV</sequence>
<evidence type="ECO:0000256" key="1">
    <source>
        <dbReference type="SAM" id="MobiDB-lite"/>
    </source>
</evidence>
<dbReference type="InterPro" id="IPR001584">
    <property type="entry name" value="Integrase_cat-core"/>
</dbReference>
<feature type="domain" description="Integrase catalytic" evidence="3">
    <location>
        <begin position="1342"/>
        <end position="1502"/>
    </location>
</feature>
<protein>
    <submittedName>
        <fullName evidence="4">Uncharacterized protein</fullName>
    </submittedName>
</protein>
<dbReference type="PANTHER" id="PTHR48475">
    <property type="entry name" value="RIBONUCLEASE H"/>
    <property type="match status" value="1"/>
</dbReference>
<feature type="region of interest" description="Disordered" evidence="1">
    <location>
        <begin position="369"/>
        <end position="389"/>
    </location>
</feature>
<gene>
    <name evidence="4" type="ORF">VitviT2T_019590</name>
</gene>
<dbReference type="Gene3D" id="3.30.70.270">
    <property type="match status" value="2"/>
</dbReference>